<protein>
    <recommendedName>
        <fullName evidence="6">Cell shape-determining protein MreB</fullName>
    </recommendedName>
</protein>
<dbReference type="PANTHER" id="PTHR42749:SF1">
    <property type="entry name" value="CELL SHAPE-DETERMINING PROTEIN MREB"/>
    <property type="match status" value="1"/>
</dbReference>
<feature type="binding site" evidence="6">
    <location>
        <begin position="16"/>
        <end position="18"/>
    </location>
    <ligand>
        <name>ATP</name>
        <dbReference type="ChEBI" id="CHEBI:30616"/>
    </ligand>
</feature>
<accession>A0A9J6P1R1</accession>
<gene>
    <name evidence="6" type="primary">mreB</name>
    <name evidence="7" type="ORF">KDK92_13365</name>
</gene>
<keyword evidence="2 6" id="KW-0547">Nucleotide-binding</keyword>
<evidence type="ECO:0000256" key="3">
    <source>
        <dbReference type="ARBA" id="ARBA00022840"/>
    </source>
</evidence>
<dbReference type="GO" id="GO:0000902">
    <property type="term" value="P:cell morphogenesis"/>
    <property type="evidence" value="ECO:0007669"/>
    <property type="project" value="InterPro"/>
</dbReference>
<evidence type="ECO:0000313" key="7">
    <source>
        <dbReference type="EMBL" id="MCM1990714.1"/>
    </source>
</evidence>
<keyword evidence="4 6" id="KW-0133">Cell shape</keyword>
<organism evidence="7 8">
    <name type="scientific">Oceanirhabdus seepicola</name>
    <dbReference type="NCBI Taxonomy" id="2828781"/>
    <lineage>
        <taxon>Bacteria</taxon>
        <taxon>Bacillati</taxon>
        <taxon>Bacillota</taxon>
        <taxon>Clostridia</taxon>
        <taxon>Eubacteriales</taxon>
        <taxon>Clostridiaceae</taxon>
        <taxon>Oceanirhabdus</taxon>
    </lineage>
</organism>
<proteinExistence type="inferred from homology"/>
<keyword evidence="3 6" id="KW-0067">ATP-binding</keyword>
<comment type="function">
    <text evidence="6">Forms membrane-associated dynamic filaments that are essential for cell shape determination. Acts by regulating cell wall synthesis and cell elongation, and thus cell shape. A feedback loop between cell geometry and MreB localization may maintain elongated cell shape by targeting cell wall growth to regions of negative cell wall curvature.</text>
</comment>
<comment type="subcellular location">
    <subcellularLocation>
        <location evidence="6">Cytoplasm</location>
    </subcellularLocation>
    <text evidence="6">Membrane-associated.</text>
</comment>
<dbReference type="GO" id="GO:0005524">
    <property type="term" value="F:ATP binding"/>
    <property type="evidence" value="ECO:0007669"/>
    <property type="project" value="UniProtKB-KW"/>
</dbReference>
<dbReference type="EMBL" id="JAGSOJ010000002">
    <property type="protein sequence ID" value="MCM1990714.1"/>
    <property type="molecule type" value="Genomic_DNA"/>
</dbReference>
<comment type="caution">
    <text evidence="6">Lacks conserved residue(s) required for the propagation of feature annotation.</text>
</comment>
<evidence type="ECO:0000313" key="8">
    <source>
        <dbReference type="Proteomes" id="UP001056429"/>
    </source>
</evidence>
<name>A0A9J6P1R1_9CLOT</name>
<dbReference type="AlphaFoldDB" id="A0A9J6P1R1"/>
<dbReference type="NCBIfam" id="NF010539">
    <property type="entry name" value="PRK13927.1"/>
    <property type="match status" value="1"/>
</dbReference>
<dbReference type="Gene3D" id="3.30.420.40">
    <property type="match status" value="3"/>
</dbReference>
<comment type="similarity">
    <text evidence="5 6">Belongs to the FtsA/MreB family.</text>
</comment>
<dbReference type="GO" id="GO:0005737">
    <property type="term" value="C:cytoplasm"/>
    <property type="evidence" value="ECO:0007669"/>
    <property type="project" value="UniProtKB-SubCell"/>
</dbReference>
<keyword evidence="1 6" id="KW-0963">Cytoplasm</keyword>
<dbReference type="RefSeq" id="WP_250859806.1">
    <property type="nucleotide sequence ID" value="NZ_JAGSOJ010000002.1"/>
</dbReference>
<evidence type="ECO:0000256" key="2">
    <source>
        <dbReference type="ARBA" id="ARBA00022741"/>
    </source>
</evidence>
<dbReference type="CDD" id="cd10225">
    <property type="entry name" value="ASKHA_NBD_MreB-like"/>
    <property type="match status" value="1"/>
</dbReference>
<dbReference type="PRINTS" id="PR01652">
    <property type="entry name" value="SHAPEPROTEIN"/>
</dbReference>
<feature type="binding site" evidence="6">
    <location>
        <begin position="208"/>
        <end position="211"/>
    </location>
    <ligand>
        <name>ATP</name>
        <dbReference type="ChEBI" id="CHEBI:30616"/>
    </ligand>
</feature>
<sequence>MGLFGVTKDMGIDLGTANTLVYLKGKGIVLREPSVVAVNTKTGEVLAVGDEAKKMIGRTPGHIVAIRPMKDGVIADFDITEKMLKYFISKVCSRSAFTSPRIVVCFPSGVTTVERRAIDEATRRAGARGVELLEEPMAAAIGAGLPVNEAMGNMIVDIGGGTTEVAVISLDGIVTSQSLRIAGDELDKSIISYIKRKYNLMIGERTAENIKVTLGSVFDFERVKDSIVDGHVVHGEDVVDTMEIKGRDLLSGLPKNIEIRREEVREALHEPVMNIIEAIKNTLEKTPPELAADIMEKGITLAGGGAYIKGMAELITHETRMPVNIAENALDCVAIGAGKAIEYASFGKRR</sequence>
<keyword evidence="8" id="KW-1185">Reference proteome</keyword>
<dbReference type="GO" id="GO:0008360">
    <property type="term" value="P:regulation of cell shape"/>
    <property type="evidence" value="ECO:0007669"/>
    <property type="project" value="UniProtKB-UniRule"/>
</dbReference>
<dbReference type="InterPro" id="IPR056546">
    <property type="entry name" value="MreB_MamK-like"/>
</dbReference>
<dbReference type="PANTHER" id="PTHR42749">
    <property type="entry name" value="CELL SHAPE-DETERMINING PROTEIN MREB"/>
    <property type="match status" value="1"/>
</dbReference>
<comment type="subunit">
    <text evidence="6">Forms polymers.</text>
</comment>
<dbReference type="Proteomes" id="UP001056429">
    <property type="component" value="Unassembled WGS sequence"/>
</dbReference>
<evidence type="ECO:0000256" key="6">
    <source>
        <dbReference type="HAMAP-Rule" id="MF_02207"/>
    </source>
</evidence>
<dbReference type="InterPro" id="IPR004753">
    <property type="entry name" value="MreB"/>
</dbReference>
<dbReference type="HAMAP" id="MF_02207">
    <property type="entry name" value="MreB"/>
    <property type="match status" value="1"/>
</dbReference>
<dbReference type="NCBIfam" id="TIGR00904">
    <property type="entry name" value="mreB"/>
    <property type="match status" value="1"/>
</dbReference>
<feature type="binding site" evidence="6">
    <location>
        <begin position="160"/>
        <end position="162"/>
    </location>
    <ligand>
        <name>ATP</name>
        <dbReference type="ChEBI" id="CHEBI:30616"/>
    </ligand>
</feature>
<dbReference type="SUPFAM" id="SSF53067">
    <property type="entry name" value="Actin-like ATPase domain"/>
    <property type="match status" value="2"/>
</dbReference>
<evidence type="ECO:0000256" key="4">
    <source>
        <dbReference type="ARBA" id="ARBA00022960"/>
    </source>
</evidence>
<evidence type="ECO:0000256" key="5">
    <source>
        <dbReference type="ARBA" id="ARBA00023458"/>
    </source>
</evidence>
<reference evidence="7" key="1">
    <citation type="journal article" date="2021" name="mSystems">
        <title>Bacteria and Archaea Synergistically Convert Glycine Betaine to Biogenic Methane in the Formosa Cold Seep of the South China Sea.</title>
        <authorList>
            <person name="Li L."/>
            <person name="Zhang W."/>
            <person name="Zhang S."/>
            <person name="Song L."/>
            <person name="Sun Q."/>
            <person name="Zhang H."/>
            <person name="Xiang H."/>
            <person name="Dong X."/>
        </authorList>
    </citation>
    <scope>NUCLEOTIDE SEQUENCE</scope>
    <source>
        <strain evidence="7">ZWT</strain>
    </source>
</reference>
<evidence type="ECO:0000256" key="1">
    <source>
        <dbReference type="ARBA" id="ARBA00022490"/>
    </source>
</evidence>
<comment type="caution">
    <text evidence="7">The sequence shown here is derived from an EMBL/GenBank/DDBJ whole genome shotgun (WGS) entry which is preliminary data.</text>
</comment>
<dbReference type="InterPro" id="IPR043129">
    <property type="entry name" value="ATPase_NBD"/>
</dbReference>
<dbReference type="Pfam" id="PF06723">
    <property type="entry name" value="MreB_Mbl"/>
    <property type="match status" value="1"/>
</dbReference>
<reference evidence="7" key="2">
    <citation type="submission" date="2021-04" db="EMBL/GenBank/DDBJ databases">
        <authorList>
            <person name="Dong X."/>
        </authorList>
    </citation>
    <scope>NUCLEOTIDE SEQUENCE</scope>
    <source>
        <strain evidence="7">ZWT</strain>
    </source>
</reference>